<feature type="signal peptide" evidence="2">
    <location>
        <begin position="1"/>
        <end position="19"/>
    </location>
</feature>
<keyword evidence="2" id="KW-0732">Signal</keyword>
<name>A0A0G4EYX4_VITBC</name>
<protein>
    <submittedName>
        <fullName evidence="3">Uncharacterized protein</fullName>
    </submittedName>
</protein>
<dbReference type="VEuPathDB" id="CryptoDB:Vbra_14008"/>
<keyword evidence="4" id="KW-1185">Reference proteome</keyword>
<dbReference type="EMBL" id="CDMY01000349">
    <property type="protein sequence ID" value="CEM04279.1"/>
    <property type="molecule type" value="Genomic_DNA"/>
</dbReference>
<evidence type="ECO:0000256" key="2">
    <source>
        <dbReference type="SAM" id="SignalP"/>
    </source>
</evidence>
<organism evidence="3 4">
    <name type="scientific">Vitrella brassicaformis (strain CCMP3155)</name>
    <dbReference type="NCBI Taxonomy" id="1169540"/>
    <lineage>
        <taxon>Eukaryota</taxon>
        <taxon>Sar</taxon>
        <taxon>Alveolata</taxon>
        <taxon>Colpodellida</taxon>
        <taxon>Vitrellaceae</taxon>
        <taxon>Vitrella</taxon>
    </lineage>
</organism>
<evidence type="ECO:0000313" key="4">
    <source>
        <dbReference type="Proteomes" id="UP000041254"/>
    </source>
</evidence>
<evidence type="ECO:0000256" key="1">
    <source>
        <dbReference type="SAM" id="MobiDB-lite"/>
    </source>
</evidence>
<feature type="chain" id="PRO_5005188504" evidence="2">
    <location>
        <begin position="20"/>
        <end position="229"/>
    </location>
</feature>
<accession>A0A0G4EYX4</accession>
<evidence type="ECO:0000313" key="3">
    <source>
        <dbReference type="EMBL" id="CEM04279.1"/>
    </source>
</evidence>
<gene>
    <name evidence="3" type="ORF">Vbra_14008</name>
</gene>
<dbReference type="InParanoid" id="A0A0G4EYX4"/>
<dbReference type="Proteomes" id="UP000041254">
    <property type="component" value="Unassembled WGS sequence"/>
</dbReference>
<dbReference type="AlphaFoldDB" id="A0A0G4EYX4"/>
<proteinExistence type="predicted"/>
<sequence length="229" mass="25627">MVMRVCLCVVALCLGLASASIYAPDSTYEQQYEPQQPQQPPQASPGGVGGVPPSPWHEMGHEEMMDHVRKTAKSLGLEVGAEEMEAMAPMIQNWQNMFKGFAPPPQGGEGSPDSPHIDANHHKQLEEMASLLGLDNWKLSPDQIDKMAPQLDEYLKSMQSQHGDYMTAMQELMEKGKAGADHKEMISHAAKMMNMDLEDHEIEQMLPMMKQYEDMFKNLFGQQNAHSEL</sequence>
<feature type="region of interest" description="Disordered" evidence="1">
    <location>
        <begin position="28"/>
        <end position="59"/>
    </location>
</feature>
<reference evidence="3 4" key="1">
    <citation type="submission" date="2014-11" db="EMBL/GenBank/DDBJ databases">
        <authorList>
            <person name="Zhu J."/>
            <person name="Qi W."/>
            <person name="Song R."/>
        </authorList>
    </citation>
    <scope>NUCLEOTIDE SEQUENCE [LARGE SCALE GENOMIC DNA]</scope>
</reference>